<evidence type="ECO:0000259" key="1">
    <source>
        <dbReference type="Pfam" id="PF13439"/>
    </source>
</evidence>
<dbReference type="Gene3D" id="3.40.50.2000">
    <property type="entry name" value="Glycogen Phosphorylase B"/>
    <property type="match status" value="2"/>
</dbReference>
<dbReference type="Proteomes" id="UP001041814">
    <property type="component" value="Unassembled WGS sequence"/>
</dbReference>
<proteinExistence type="predicted"/>
<organism evidence="2 3">
    <name type="scientific">Rubrivivax gelatinosus</name>
    <name type="common">Rhodocyclus gelatinosus</name>
    <name type="synonym">Rhodopseudomonas gelatinosa</name>
    <dbReference type="NCBI Taxonomy" id="28068"/>
    <lineage>
        <taxon>Bacteria</taxon>
        <taxon>Pseudomonadati</taxon>
        <taxon>Pseudomonadota</taxon>
        <taxon>Betaproteobacteria</taxon>
        <taxon>Burkholderiales</taxon>
        <taxon>Sphaerotilaceae</taxon>
        <taxon>Rubrivivax</taxon>
    </lineage>
</organism>
<keyword evidence="2" id="KW-0378">Hydrolase</keyword>
<dbReference type="PANTHER" id="PTHR45947:SF3">
    <property type="entry name" value="SULFOQUINOVOSYL TRANSFERASE SQD2"/>
    <property type="match status" value="1"/>
</dbReference>
<evidence type="ECO:0000313" key="3">
    <source>
        <dbReference type="Proteomes" id="UP001041814"/>
    </source>
</evidence>
<comment type="caution">
    <text evidence="2">The sequence shown here is derived from an EMBL/GenBank/DDBJ whole genome shotgun (WGS) entry which is preliminary data.</text>
</comment>
<reference evidence="2" key="2">
    <citation type="journal article" date="2020" name="Microorganisms">
        <title>Osmotic Adaptation and Compatible Solute Biosynthesis of Phototrophic Bacteria as Revealed from Genome Analyses.</title>
        <authorList>
            <person name="Imhoff J.F."/>
            <person name="Rahn T."/>
            <person name="Kunzel S."/>
            <person name="Keller A."/>
            <person name="Neulinger S.C."/>
        </authorList>
    </citation>
    <scope>NUCLEOTIDE SEQUENCE</scope>
    <source>
        <strain evidence="2">IM 151</strain>
    </source>
</reference>
<dbReference type="EMBL" id="NRRU01000002">
    <property type="protein sequence ID" value="MBK1711352.1"/>
    <property type="molecule type" value="Genomic_DNA"/>
</dbReference>
<dbReference type="PANTHER" id="PTHR45947">
    <property type="entry name" value="SULFOQUINOVOSYL TRANSFERASE SQD2"/>
    <property type="match status" value="1"/>
</dbReference>
<dbReference type="InterPro" id="IPR050194">
    <property type="entry name" value="Glycosyltransferase_grp1"/>
</dbReference>
<name>A0ABS1DMW1_RUBGE</name>
<protein>
    <submittedName>
        <fullName evidence="2">Glycoside hydrolase</fullName>
    </submittedName>
</protein>
<dbReference type="SUPFAM" id="SSF53756">
    <property type="entry name" value="UDP-Glycosyltransferase/glycogen phosphorylase"/>
    <property type="match status" value="1"/>
</dbReference>
<dbReference type="Pfam" id="PF13692">
    <property type="entry name" value="Glyco_trans_1_4"/>
    <property type="match status" value="1"/>
</dbReference>
<reference evidence="2" key="1">
    <citation type="submission" date="2017-08" db="EMBL/GenBank/DDBJ databases">
        <authorList>
            <person name="Imhoff J.F."/>
            <person name="Rahn T."/>
            <person name="Kuenzel S."/>
            <person name="Neulinger S.C."/>
        </authorList>
    </citation>
    <scope>NUCLEOTIDE SEQUENCE</scope>
    <source>
        <strain evidence="2">IM 151</strain>
    </source>
</reference>
<sequence>MQIAYVTETYPPEINGVALTAARAVAHLRAAGHRVLVVRPRQAGEALCDDENEWRSHGGPIPMYPELRYGLARRGALRRRWRELKPALVHAATPGPLALAALSAARAEGIATSADFRTNFHAYSRHYRLGWLEPVVLAWLRRLHALADCSFVPTAALARDLQAAGFVRLAVSGRGVDATRFDPARRDEALRASWGAAPADPVLLHVGRLAAEKNVALALRCWERLRQERPALRLVVVGDGPQRAQLEQRHPQARFVGLRTGDELAHHYASADAFAFPSLTDTFGNVTLEALASGLAYAGFDAAAAAVHVIDGDNGRLAPPGDEAGFEQALQAALDEAAPDSRLRRRARESALAADWSAVLQRFEQRLCAVAERRAFDRVGDAALA</sequence>
<keyword evidence="3" id="KW-1185">Reference proteome</keyword>
<feature type="domain" description="Glycosyltransferase subfamily 4-like N-terminal" evidence="1">
    <location>
        <begin position="14"/>
        <end position="180"/>
    </location>
</feature>
<dbReference type="InterPro" id="IPR028098">
    <property type="entry name" value="Glyco_trans_4-like_N"/>
</dbReference>
<accession>A0ABS1DMW1</accession>
<gene>
    <name evidence="2" type="ORF">CKO43_00990</name>
</gene>
<evidence type="ECO:0000313" key="2">
    <source>
        <dbReference type="EMBL" id="MBK1711352.1"/>
    </source>
</evidence>
<dbReference type="Pfam" id="PF13439">
    <property type="entry name" value="Glyco_transf_4"/>
    <property type="match status" value="1"/>
</dbReference>
<dbReference type="GO" id="GO:0016787">
    <property type="term" value="F:hydrolase activity"/>
    <property type="evidence" value="ECO:0007669"/>
    <property type="project" value="UniProtKB-KW"/>
</dbReference>
<dbReference type="CDD" id="cd03814">
    <property type="entry name" value="GT4-like"/>
    <property type="match status" value="1"/>
</dbReference>